<dbReference type="STRING" id="658457.SAMN05216601_11740"/>
<organism evidence="1 2">
    <name type="scientific">Ectopseudomonas composti</name>
    <dbReference type="NCBI Taxonomy" id="658457"/>
    <lineage>
        <taxon>Bacteria</taxon>
        <taxon>Pseudomonadati</taxon>
        <taxon>Pseudomonadota</taxon>
        <taxon>Gammaproteobacteria</taxon>
        <taxon>Pseudomonadales</taxon>
        <taxon>Pseudomonadaceae</taxon>
        <taxon>Ectopseudomonas</taxon>
    </lineage>
</organism>
<name>A0A1I5RVI9_9GAMM</name>
<evidence type="ECO:0000313" key="2">
    <source>
        <dbReference type="Proteomes" id="UP000182400"/>
    </source>
</evidence>
<accession>A0A1I5RVI9</accession>
<gene>
    <name evidence="1" type="ORF">SAMN05216601_11740</name>
</gene>
<dbReference type="OrthoDB" id="8902705at2"/>
<reference evidence="1 2" key="1">
    <citation type="submission" date="2016-10" db="EMBL/GenBank/DDBJ databases">
        <authorList>
            <person name="de Groot N.N."/>
        </authorList>
    </citation>
    <scope>NUCLEOTIDE SEQUENCE [LARGE SCALE GENOMIC DNA]</scope>
    <source>
        <strain evidence="1 2">CCUG 59231</strain>
    </source>
</reference>
<evidence type="ECO:0000313" key="1">
    <source>
        <dbReference type="EMBL" id="SFP62514.1"/>
    </source>
</evidence>
<protein>
    <submittedName>
        <fullName evidence="1">Uncharacterized protein</fullName>
    </submittedName>
</protein>
<dbReference type="RefSeq" id="WP_074941481.1">
    <property type="nucleotide sequence ID" value="NZ_FOWP01000017.1"/>
</dbReference>
<dbReference type="Proteomes" id="UP000182400">
    <property type="component" value="Unassembled WGS sequence"/>
</dbReference>
<dbReference type="EMBL" id="FOWP01000017">
    <property type="protein sequence ID" value="SFP62514.1"/>
    <property type="molecule type" value="Genomic_DNA"/>
</dbReference>
<sequence length="222" mass="24337">MISRYKWYQVRLPCSVAEFFTKLRAVGYDSAGTAGFLTSESESSFRYIWPSTINAVRLDSEGNAEYQQIITVNSQSIIVLNERSTIFRFESPARSIREVLNALENAIGFGFACEQIVISDALVQTALESATRKVLNSLKVSGAIPKANSLARIELVSKEGINTENIKLLGMADFLVDAASYEVTYKGVKGQIGFSRSAACKISGPLTPFILSNIERALQAQC</sequence>
<proteinExistence type="predicted"/>
<dbReference type="AlphaFoldDB" id="A0A1I5RVI9"/>